<sequence>MKLTPLLSAALAGACGLASNAAHADATSWDPSWAFSGFGTVGYVETNTDAGLYSGPGQAGGASKEGTLGVDSKLGAQVNAKANNVFSATVQAISQRNGDGNFKPAIEWAFVKAQVTPGLSLRAGRIGAPLFAVSDFRSIGYSNLWLRTPIDVYGQVPFSHFDGGDAIYQDTVGSTTLTAQLFGGKSDSVADGLPVHVKKEVGLNVTAEFDNGITLRVGRVQGKLTVDSASVNGLLAILRTTPFAGVADQMDADDKDASFTGVGAAYDQGNWIANAEFTKRKTSSYVSSTTGWEATLGYRVGKFTPYATVSQLKLDSTNVNNDIPTSVPALAPLAAAVDTVLFRQNLAQKTDSIGMRWDAWKNIDVKAQFDRIKPTQNGTGLFNRVNTTLPSSVNVYSVAVDFVF</sequence>
<organism evidence="2 3">
    <name type="scientific">Scleromatobacter humisilvae</name>
    <dbReference type="NCBI Taxonomy" id="2897159"/>
    <lineage>
        <taxon>Bacteria</taxon>
        <taxon>Pseudomonadati</taxon>
        <taxon>Pseudomonadota</taxon>
        <taxon>Betaproteobacteria</taxon>
        <taxon>Burkholderiales</taxon>
        <taxon>Sphaerotilaceae</taxon>
        <taxon>Scleromatobacter</taxon>
    </lineage>
</organism>
<evidence type="ECO:0000313" key="2">
    <source>
        <dbReference type="EMBL" id="MCK9686107.1"/>
    </source>
</evidence>
<proteinExistence type="predicted"/>
<dbReference type="AlphaFoldDB" id="A0A9X1YKM5"/>
<dbReference type="EMBL" id="JAJLJH010000002">
    <property type="protein sequence ID" value="MCK9686107.1"/>
    <property type="molecule type" value="Genomic_DNA"/>
</dbReference>
<dbReference type="SUPFAM" id="SSF56935">
    <property type="entry name" value="Porins"/>
    <property type="match status" value="1"/>
</dbReference>
<gene>
    <name evidence="2" type="ORF">LPC04_10360</name>
</gene>
<reference evidence="2" key="1">
    <citation type="submission" date="2021-11" db="EMBL/GenBank/DDBJ databases">
        <title>BS-T2-15 a new species belonging to the Comamonadaceae family isolated from the soil of a French oak forest.</title>
        <authorList>
            <person name="Mieszkin S."/>
            <person name="Alain K."/>
        </authorList>
    </citation>
    <scope>NUCLEOTIDE SEQUENCE</scope>
    <source>
        <strain evidence="2">BS-T2-15</strain>
    </source>
</reference>
<feature type="signal peptide" evidence="1">
    <location>
        <begin position="1"/>
        <end position="24"/>
    </location>
</feature>
<accession>A0A9X1YKM5</accession>
<comment type="caution">
    <text evidence="2">The sequence shown here is derived from an EMBL/GenBank/DDBJ whole genome shotgun (WGS) entry which is preliminary data.</text>
</comment>
<keyword evidence="1" id="KW-0732">Signal</keyword>
<evidence type="ECO:0008006" key="4">
    <source>
        <dbReference type="Google" id="ProtNLM"/>
    </source>
</evidence>
<feature type="chain" id="PRO_5040858554" description="Porin domain-containing protein" evidence="1">
    <location>
        <begin position="25"/>
        <end position="404"/>
    </location>
</feature>
<name>A0A9X1YKM5_9BURK</name>
<dbReference type="RefSeq" id="WP_275682138.1">
    <property type="nucleotide sequence ID" value="NZ_JAJLJH010000002.1"/>
</dbReference>
<protein>
    <recommendedName>
        <fullName evidence="4">Porin domain-containing protein</fullName>
    </recommendedName>
</protein>
<dbReference type="PROSITE" id="PS51257">
    <property type="entry name" value="PROKAR_LIPOPROTEIN"/>
    <property type="match status" value="1"/>
</dbReference>
<keyword evidence="3" id="KW-1185">Reference proteome</keyword>
<dbReference type="Proteomes" id="UP001139353">
    <property type="component" value="Unassembled WGS sequence"/>
</dbReference>
<dbReference type="InterPro" id="IPR023614">
    <property type="entry name" value="Porin_dom_sf"/>
</dbReference>
<evidence type="ECO:0000313" key="3">
    <source>
        <dbReference type="Proteomes" id="UP001139353"/>
    </source>
</evidence>
<evidence type="ECO:0000256" key="1">
    <source>
        <dbReference type="SAM" id="SignalP"/>
    </source>
</evidence>
<dbReference type="Gene3D" id="2.40.160.10">
    <property type="entry name" value="Porin"/>
    <property type="match status" value="1"/>
</dbReference>